<comment type="subcellular location">
    <subcellularLocation>
        <location evidence="1">Nucleus</location>
    </subcellularLocation>
</comment>
<dbReference type="GO" id="GO:0005634">
    <property type="term" value="C:nucleus"/>
    <property type="evidence" value="ECO:0007669"/>
    <property type="project" value="UniProtKB-SubCell"/>
</dbReference>
<keyword evidence="4" id="KW-0804">Transcription</keyword>
<evidence type="ECO:0000256" key="5">
    <source>
        <dbReference type="ARBA" id="ARBA00023242"/>
    </source>
</evidence>
<dbReference type="EMBL" id="JADCNM010000006">
    <property type="protein sequence ID" value="KAG0478647.1"/>
    <property type="molecule type" value="Genomic_DNA"/>
</dbReference>
<organism evidence="7 8">
    <name type="scientific">Vanilla planifolia</name>
    <name type="common">Vanilla</name>
    <dbReference type="NCBI Taxonomy" id="51239"/>
    <lineage>
        <taxon>Eukaryota</taxon>
        <taxon>Viridiplantae</taxon>
        <taxon>Streptophyta</taxon>
        <taxon>Embryophyta</taxon>
        <taxon>Tracheophyta</taxon>
        <taxon>Spermatophyta</taxon>
        <taxon>Magnoliopsida</taxon>
        <taxon>Liliopsida</taxon>
        <taxon>Asparagales</taxon>
        <taxon>Orchidaceae</taxon>
        <taxon>Vanilloideae</taxon>
        <taxon>Vanilleae</taxon>
        <taxon>Vanilla</taxon>
    </lineage>
</organism>
<dbReference type="Gene3D" id="1.10.10.60">
    <property type="entry name" value="Homeodomain-like"/>
    <property type="match status" value="1"/>
</dbReference>
<dbReference type="FunFam" id="1.10.10.60:FF:000007">
    <property type="entry name" value="Two-component response regulator"/>
    <property type="match status" value="1"/>
</dbReference>
<dbReference type="GO" id="GO:0003677">
    <property type="term" value="F:DNA binding"/>
    <property type="evidence" value="ECO:0007669"/>
    <property type="project" value="UniProtKB-KW"/>
</dbReference>
<reference evidence="7 8" key="1">
    <citation type="journal article" date="2020" name="Nat. Food">
        <title>A phased Vanilla planifolia genome enables genetic improvement of flavour and production.</title>
        <authorList>
            <person name="Hasing T."/>
            <person name="Tang H."/>
            <person name="Brym M."/>
            <person name="Khazi F."/>
            <person name="Huang T."/>
            <person name="Chambers A.H."/>
        </authorList>
    </citation>
    <scope>NUCLEOTIDE SEQUENCE [LARGE SCALE GENOMIC DNA]</scope>
    <source>
        <tissue evidence="7">Leaf</tissue>
    </source>
</reference>
<accession>A0A835R3E4</accession>
<dbReference type="InterPro" id="IPR044841">
    <property type="entry name" value="LUX/BOA-like"/>
</dbReference>
<dbReference type="AlphaFoldDB" id="A0A835R3E4"/>
<evidence type="ECO:0000256" key="2">
    <source>
        <dbReference type="ARBA" id="ARBA00023015"/>
    </source>
</evidence>
<protein>
    <recommendedName>
        <fullName evidence="6">Myb-like domain-containing protein</fullName>
    </recommendedName>
</protein>
<dbReference type="InterPro" id="IPR006447">
    <property type="entry name" value="Myb_dom_plants"/>
</dbReference>
<comment type="caution">
    <text evidence="7">The sequence shown here is derived from an EMBL/GenBank/DDBJ whole genome shotgun (WGS) entry which is preliminary data.</text>
</comment>
<dbReference type="NCBIfam" id="TIGR01557">
    <property type="entry name" value="myb_SHAQKYF"/>
    <property type="match status" value="1"/>
</dbReference>
<evidence type="ECO:0000256" key="1">
    <source>
        <dbReference type="ARBA" id="ARBA00004123"/>
    </source>
</evidence>
<dbReference type="PANTHER" id="PTHR31442:SF29">
    <property type="entry name" value="HOMEODOMAIN-LIKE SUPERFAMILY PROTEIN"/>
    <property type="match status" value="1"/>
</dbReference>
<dbReference type="GO" id="GO:0003700">
    <property type="term" value="F:DNA-binding transcription factor activity"/>
    <property type="evidence" value="ECO:0007669"/>
    <property type="project" value="InterPro"/>
</dbReference>
<sequence>MEPPSAISLCRQWRWRWGIRDEPARNLKLSRLVWTPRLYKRFVDGVAHLGIKNAVPKTMMQLMSVDALTREDVASHFQKYRLYLECMRGLTSPGGSAGPPCLM</sequence>
<dbReference type="Proteomes" id="UP000639772">
    <property type="component" value="Chromosome 6"/>
</dbReference>
<keyword evidence="2" id="KW-0805">Transcription regulation</keyword>
<dbReference type="Pfam" id="PF00249">
    <property type="entry name" value="Myb_DNA-binding"/>
    <property type="match status" value="1"/>
</dbReference>
<evidence type="ECO:0000256" key="4">
    <source>
        <dbReference type="ARBA" id="ARBA00023163"/>
    </source>
</evidence>
<name>A0A835R3E4_VANPL</name>
<gene>
    <name evidence="7" type="ORF">HPP92_013366</name>
</gene>
<evidence type="ECO:0000259" key="6">
    <source>
        <dbReference type="Pfam" id="PF00249"/>
    </source>
</evidence>
<keyword evidence="5" id="KW-0539">Nucleus</keyword>
<dbReference type="OrthoDB" id="60033at2759"/>
<keyword evidence="3" id="KW-0238">DNA-binding</keyword>
<evidence type="ECO:0000313" key="8">
    <source>
        <dbReference type="Proteomes" id="UP000639772"/>
    </source>
</evidence>
<dbReference type="SUPFAM" id="SSF46689">
    <property type="entry name" value="Homeodomain-like"/>
    <property type="match status" value="1"/>
</dbReference>
<evidence type="ECO:0000313" key="7">
    <source>
        <dbReference type="EMBL" id="KAG0478647.1"/>
    </source>
</evidence>
<dbReference type="PANTHER" id="PTHR31442">
    <property type="entry name" value="HOMEODOMAIN-LIKE SUPERFAMILY PROTEIN-RELATED"/>
    <property type="match status" value="1"/>
</dbReference>
<proteinExistence type="predicted"/>
<dbReference type="InterPro" id="IPR001005">
    <property type="entry name" value="SANT/Myb"/>
</dbReference>
<dbReference type="InterPro" id="IPR009057">
    <property type="entry name" value="Homeodomain-like_sf"/>
</dbReference>
<feature type="domain" description="Myb-like" evidence="6">
    <location>
        <begin position="32"/>
        <end position="81"/>
    </location>
</feature>
<evidence type="ECO:0000256" key="3">
    <source>
        <dbReference type="ARBA" id="ARBA00023125"/>
    </source>
</evidence>